<organism evidence="3 4">
    <name type="scientific">Arachis duranensis</name>
    <name type="common">Wild peanut</name>
    <dbReference type="NCBI Taxonomy" id="130453"/>
    <lineage>
        <taxon>Eukaryota</taxon>
        <taxon>Viridiplantae</taxon>
        <taxon>Streptophyta</taxon>
        <taxon>Embryophyta</taxon>
        <taxon>Tracheophyta</taxon>
        <taxon>Spermatophyta</taxon>
        <taxon>Magnoliopsida</taxon>
        <taxon>eudicotyledons</taxon>
        <taxon>Gunneridae</taxon>
        <taxon>Pentapetalae</taxon>
        <taxon>rosids</taxon>
        <taxon>fabids</taxon>
        <taxon>Fabales</taxon>
        <taxon>Fabaceae</taxon>
        <taxon>Papilionoideae</taxon>
        <taxon>50 kb inversion clade</taxon>
        <taxon>dalbergioids sensu lato</taxon>
        <taxon>Dalbergieae</taxon>
        <taxon>Pterocarpus clade</taxon>
        <taxon>Arachis</taxon>
    </lineage>
</organism>
<sequence length="221" mass="25107">MEAKQHACTLEITVISGENICVDRTPIAENIFVTVRAESLNCCTTKMVSENGGIFAWNEKFMLDIPMHARSITFEVQCKKFKAARPVGVARIGVLDVLFSRNIANNATENNDDGVQMLSYELRGWDGRRNGVIHFSVRVVVPPPEDWPGSYEIKQAKEEMKMSSSGLFEHDQVMESKVNYQNNPKNNVICGPVWLRHCIGFFKFSFIFGFVYKKNKKKVCD</sequence>
<dbReference type="SMART" id="SM00239">
    <property type="entry name" value="C2"/>
    <property type="match status" value="1"/>
</dbReference>
<keyword evidence="1" id="KW-0812">Transmembrane</keyword>
<dbReference type="RefSeq" id="XP_015948380.1">
    <property type="nucleotide sequence ID" value="XM_016092894.3"/>
</dbReference>
<name>A0A6P4CBB4_ARADU</name>
<feature type="transmembrane region" description="Helical" evidence="1">
    <location>
        <begin position="193"/>
        <end position="212"/>
    </location>
</feature>
<dbReference type="PANTHER" id="PTHR32246:SF64">
    <property type="entry name" value="C2 DOMAIN PROTEIN"/>
    <property type="match status" value="1"/>
</dbReference>
<dbReference type="Proteomes" id="UP000515211">
    <property type="component" value="Chromosome 2"/>
</dbReference>
<reference evidence="3" key="1">
    <citation type="journal article" date="2016" name="Nat. Genet.">
        <title>The genome sequences of Arachis duranensis and Arachis ipaensis, the diploid ancestors of cultivated peanut.</title>
        <authorList>
            <person name="Bertioli D.J."/>
            <person name="Cannon S.B."/>
            <person name="Froenicke L."/>
            <person name="Huang G."/>
            <person name="Farmer A.D."/>
            <person name="Cannon E.K."/>
            <person name="Liu X."/>
            <person name="Gao D."/>
            <person name="Clevenger J."/>
            <person name="Dash S."/>
            <person name="Ren L."/>
            <person name="Moretzsohn M.C."/>
            <person name="Shirasawa K."/>
            <person name="Huang W."/>
            <person name="Vidigal B."/>
            <person name="Abernathy B."/>
            <person name="Chu Y."/>
            <person name="Niederhuth C.E."/>
            <person name="Umale P."/>
            <person name="Araujo A.C."/>
            <person name="Kozik A."/>
            <person name="Kim K.D."/>
            <person name="Burow M.D."/>
            <person name="Varshney R.K."/>
            <person name="Wang X."/>
            <person name="Zhang X."/>
            <person name="Barkley N."/>
            <person name="Guimaraes P.M."/>
            <person name="Isobe S."/>
            <person name="Guo B."/>
            <person name="Liao B."/>
            <person name="Stalker H.T."/>
            <person name="Schmitz R.J."/>
            <person name="Scheffler B.E."/>
            <person name="Leal-Bertioli S.C."/>
            <person name="Xun X."/>
            <person name="Jackson S.A."/>
            <person name="Michelmore R."/>
            <person name="Ozias-Akins P."/>
        </authorList>
    </citation>
    <scope>NUCLEOTIDE SEQUENCE [LARGE SCALE GENOMIC DNA]</scope>
    <source>
        <strain evidence="3">cv. V14167</strain>
    </source>
</reference>
<dbReference type="InterPro" id="IPR035892">
    <property type="entry name" value="C2_domain_sf"/>
</dbReference>
<evidence type="ECO:0000256" key="1">
    <source>
        <dbReference type="SAM" id="Phobius"/>
    </source>
</evidence>
<dbReference type="OrthoDB" id="884464at2759"/>
<evidence type="ECO:0000313" key="4">
    <source>
        <dbReference type="RefSeq" id="XP_015948380.1"/>
    </source>
</evidence>
<keyword evidence="3" id="KW-1185">Reference proteome</keyword>
<feature type="domain" description="C2" evidence="2">
    <location>
        <begin position="9"/>
        <end position="106"/>
    </location>
</feature>
<evidence type="ECO:0000313" key="3">
    <source>
        <dbReference type="Proteomes" id="UP000515211"/>
    </source>
</evidence>
<evidence type="ECO:0000259" key="2">
    <source>
        <dbReference type="SMART" id="SM00239"/>
    </source>
</evidence>
<keyword evidence="1" id="KW-1133">Transmembrane helix</keyword>
<dbReference type="PANTHER" id="PTHR32246">
    <property type="entry name" value="INGRESSION PROTEIN FIC1"/>
    <property type="match status" value="1"/>
</dbReference>
<keyword evidence="1" id="KW-0472">Membrane</keyword>
<dbReference type="Pfam" id="PF00168">
    <property type="entry name" value="C2"/>
    <property type="match status" value="1"/>
</dbReference>
<dbReference type="KEGG" id="adu:107473352"/>
<dbReference type="InterPro" id="IPR000008">
    <property type="entry name" value="C2_dom"/>
</dbReference>
<accession>A0A6P4CBB4</accession>
<dbReference type="GeneID" id="107473352"/>
<dbReference type="AlphaFoldDB" id="A0A6P4CBB4"/>
<gene>
    <name evidence="4" type="primary">LOC107473352</name>
</gene>
<proteinExistence type="predicted"/>
<dbReference type="SUPFAM" id="SSF49562">
    <property type="entry name" value="C2 domain (Calcium/lipid-binding domain, CaLB)"/>
    <property type="match status" value="1"/>
</dbReference>
<dbReference type="Gene3D" id="2.60.40.150">
    <property type="entry name" value="C2 domain"/>
    <property type="match status" value="1"/>
</dbReference>
<reference evidence="4" key="2">
    <citation type="submission" date="2025-08" db="UniProtKB">
        <authorList>
            <consortium name="RefSeq"/>
        </authorList>
    </citation>
    <scope>IDENTIFICATION</scope>
    <source>
        <tissue evidence="4">Whole plant</tissue>
    </source>
</reference>
<protein>
    <submittedName>
        <fullName evidence="4">Uncharacterized protein LOC107473352</fullName>
    </submittedName>
</protein>